<evidence type="ECO:0000313" key="3">
    <source>
        <dbReference type="EnsemblMetazoa" id="ISCW019317-PA"/>
    </source>
</evidence>
<dbReference type="InParanoid" id="B7PW55"/>
<dbReference type="HOGENOM" id="CLU_2064040_0_0_1"/>
<dbReference type="EnsemblMetazoa" id="ISCW019317-RA">
    <property type="protein sequence ID" value="ISCW019317-PA"/>
    <property type="gene ID" value="ISCW019317"/>
</dbReference>
<dbReference type="AlphaFoldDB" id="B7PW55"/>
<dbReference type="PaxDb" id="6945-B7PW55"/>
<dbReference type="VEuPathDB" id="VectorBase:ISCI019317"/>
<gene>
    <name evidence="2" type="ORF">IscW_ISCW019317</name>
</gene>
<name>B7PW55_IXOSC</name>
<reference evidence="3" key="2">
    <citation type="submission" date="2020-05" db="UniProtKB">
        <authorList>
            <consortium name="EnsemblMetazoa"/>
        </authorList>
    </citation>
    <scope>IDENTIFICATION</scope>
    <source>
        <strain evidence="3">wikel</strain>
    </source>
</reference>
<protein>
    <submittedName>
        <fullName evidence="2 3">Uncharacterized protein</fullName>
    </submittedName>
</protein>
<sequence length="119" mass="12991">MDKSVLNPERYLIPSEAEEPELSTSGAAESCASDNPDPYVSDVDDMEEELRSTGTDVTFGEFVATDFNLTTCDPQTVPCIMPEIRQGEVSGKDNDEDEELEEAAGSYVRPGRRCIGFCA</sequence>
<organism>
    <name type="scientific">Ixodes scapularis</name>
    <name type="common">Black-legged tick</name>
    <name type="synonym">Deer tick</name>
    <dbReference type="NCBI Taxonomy" id="6945"/>
    <lineage>
        <taxon>Eukaryota</taxon>
        <taxon>Metazoa</taxon>
        <taxon>Ecdysozoa</taxon>
        <taxon>Arthropoda</taxon>
        <taxon>Chelicerata</taxon>
        <taxon>Arachnida</taxon>
        <taxon>Acari</taxon>
        <taxon>Parasitiformes</taxon>
        <taxon>Ixodida</taxon>
        <taxon>Ixodoidea</taxon>
        <taxon>Ixodidae</taxon>
        <taxon>Ixodinae</taxon>
        <taxon>Ixodes</taxon>
    </lineage>
</organism>
<dbReference type="EMBL" id="ABJB010311009">
    <property type="status" value="NOT_ANNOTATED_CDS"/>
    <property type="molecule type" value="Genomic_DNA"/>
</dbReference>
<keyword evidence="4" id="KW-1185">Reference proteome</keyword>
<evidence type="ECO:0000313" key="2">
    <source>
        <dbReference type="EMBL" id="EEC10827.1"/>
    </source>
</evidence>
<feature type="region of interest" description="Disordered" evidence="1">
    <location>
        <begin position="84"/>
        <end position="105"/>
    </location>
</feature>
<accession>B7PW55</accession>
<evidence type="ECO:0000256" key="1">
    <source>
        <dbReference type="SAM" id="MobiDB-lite"/>
    </source>
</evidence>
<dbReference type="VEuPathDB" id="VectorBase:ISCW019317"/>
<feature type="region of interest" description="Disordered" evidence="1">
    <location>
        <begin position="1"/>
        <end position="39"/>
    </location>
</feature>
<dbReference type="Proteomes" id="UP000001555">
    <property type="component" value="Unassembled WGS sequence"/>
</dbReference>
<proteinExistence type="predicted"/>
<evidence type="ECO:0000313" key="4">
    <source>
        <dbReference type="Proteomes" id="UP000001555"/>
    </source>
</evidence>
<dbReference type="EMBL" id="DS805602">
    <property type="protein sequence ID" value="EEC10827.1"/>
    <property type="molecule type" value="Genomic_DNA"/>
</dbReference>
<reference evidence="2 4" key="1">
    <citation type="submission" date="2008-03" db="EMBL/GenBank/DDBJ databases">
        <title>Annotation of Ixodes scapularis.</title>
        <authorList>
            <consortium name="Ixodes scapularis Genome Project Consortium"/>
            <person name="Caler E."/>
            <person name="Hannick L.I."/>
            <person name="Bidwell S."/>
            <person name="Joardar V."/>
            <person name="Thiagarajan M."/>
            <person name="Amedeo P."/>
            <person name="Galinsky K.J."/>
            <person name="Schobel S."/>
            <person name="Inman J."/>
            <person name="Hostetler J."/>
            <person name="Miller J."/>
            <person name="Hammond M."/>
            <person name="Megy K."/>
            <person name="Lawson D."/>
            <person name="Kodira C."/>
            <person name="Sutton G."/>
            <person name="Meyer J."/>
            <person name="Hill C.A."/>
            <person name="Birren B."/>
            <person name="Nene V."/>
            <person name="Collins F."/>
            <person name="Alarcon-Chaidez F."/>
            <person name="Wikel S."/>
            <person name="Strausberg R."/>
        </authorList>
    </citation>
    <scope>NUCLEOTIDE SEQUENCE [LARGE SCALE GENOMIC DNA]</scope>
    <source>
        <strain evidence="4">Wikel</strain>
        <strain evidence="2">Wikel colony</strain>
    </source>
</reference>